<dbReference type="InterPro" id="IPR038268">
    <property type="entry name" value="RHH_sf"/>
</dbReference>
<dbReference type="RefSeq" id="WP_379875122.1">
    <property type="nucleotide sequence ID" value="NZ_JBHUIP010000003.1"/>
</dbReference>
<dbReference type="Pfam" id="PF13467">
    <property type="entry name" value="RHH_4"/>
    <property type="match status" value="1"/>
</dbReference>
<dbReference type="Proteomes" id="UP001597295">
    <property type="component" value="Unassembled WGS sequence"/>
</dbReference>
<dbReference type="InterPro" id="IPR027373">
    <property type="entry name" value="RHH_dom"/>
</dbReference>
<keyword evidence="3" id="KW-1185">Reference proteome</keyword>
<gene>
    <name evidence="2" type="ORF">ACFSM5_04845</name>
</gene>
<accession>A0ABW5DN88</accession>
<reference evidence="3" key="1">
    <citation type="journal article" date="2019" name="Int. J. Syst. Evol. Microbiol.">
        <title>The Global Catalogue of Microorganisms (GCM) 10K type strain sequencing project: providing services to taxonomists for standard genome sequencing and annotation.</title>
        <authorList>
            <consortium name="The Broad Institute Genomics Platform"/>
            <consortium name="The Broad Institute Genome Sequencing Center for Infectious Disease"/>
            <person name="Wu L."/>
            <person name="Ma J."/>
        </authorList>
    </citation>
    <scope>NUCLEOTIDE SEQUENCE [LARGE SCALE GENOMIC DNA]</scope>
    <source>
        <strain evidence="3">CGMCC 1.19062</strain>
    </source>
</reference>
<protein>
    <submittedName>
        <fullName evidence="2">Ribbon-helix-helix domain-containing protein</fullName>
    </submittedName>
</protein>
<name>A0ABW5DN88_9PROT</name>
<sequence length="89" mass="9614">MMTSPDPTRLIKRSVVVAGHRTSVSLEDAFWVALKHSAQRKGLSINGLIAEIDQGRSGNLSSALRVFVLIERLSAEERAGLPIMADAAE</sequence>
<evidence type="ECO:0000313" key="3">
    <source>
        <dbReference type="Proteomes" id="UP001597295"/>
    </source>
</evidence>
<organism evidence="2 3">
    <name type="scientific">Lacibacterium aquatile</name>
    <dbReference type="NCBI Taxonomy" id="1168082"/>
    <lineage>
        <taxon>Bacteria</taxon>
        <taxon>Pseudomonadati</taxon>
        <taxon>Pseudomonadota</taxon>
        <taxon>Alphaproteobacteria</taxon>
        <taxon>Rhodospirillales</taxon>
        <taxon>Rhodospirillaceae</taxon>
    </lineage>
</organism>
<dbReference type="Gene3D" id="1.10.3990.20">
    <property type="entry name" value="protein bp1543"/>
    <property type="match status" value="1"/>
</dbReference>
<comment type="caution">
    <text evidence="2">The sequence shown here is derived from an EMBL/GenBank/DDBJ whole genome shotgun (WGS) entry which is preliminary data.</text>
</comment>
<evidence type="ECO:0000313" key="2">
    <source>
        <dbReference type="EMBL" id="MFD2262205.1"/>
    </source>
</evidence>
<dbReference type="EMBL" id="JBHUIP010000003">
    <property type="protein sequence ID" value="MFD2262205.1"/>
    <property type="molecule type" value="Genomic_DNA"/>
</dbReference>
<proteinExistence type="predicted"/>
<evidence type="ECO:0000259" key="1">
    <source>
        <dbReference type="Pfam" id="PF13467"/>
    </source>
</evidence>
<feature type="domain" description="Ribbon-helix-helix" evidence="1">
    <location>
        <begin position="11"/>
        <end position="69"/>
    </location>
</feature>